<dbReference type="Pfam" id="PF00361">
    <property type="entry name" value="Proton_antipo_M"/>
    <property type="match status" value="1"/>
</dbReference>
<feature type="transmembrane region" description="Helical" evidence="5">
    <location>
        <begin position="187"/>
        <end position="209"/>
    </location>
</feature>
<sequence>MLAWAILLIVASTWSAVTSIHWAWCAAAINAVVLDSWWSSSLTSISTVSSSYWCTHSTTHILAMDSMWCYVVYGVAAVMQTVSVYSTIYMLHECYSVSFMVELFLFMGIMLMYTITVALPTLVLLWEWLGLMSFLLIQHWCSRVLAVLGSAKSLVYNKVLDVAVLLTCTTWWVAYDAAVVRTAHASAAVGIMDMMCLAMVSIKSVLLGLHSWLPDAMEGPTAVSAVIHAATLVVAGVVWIARTLCSLWVSTHITWLWWCGVCVYSLLAYSCLDAKRVVAYSTAWHVGSMSTLLTISTISTAVHVVAHAAFKAMLFMCLGVLLHGSGVQDSRALPAVIASSTQHAILMWCMYQSMGWVHTATWTTKKVLLDSTWATSTTSLVLLLPMFIAVLATVGYTIFLLNGCVVSGSALYAVPALSTWAWYMPIYMYTIMVSTTATTATLCYSSSAWSYSPTQLLCCYVGWWYALQLVLLMYVSWCTLGQQLLVPVSSTTWWVAYDAAVVRTAHASALLMMGATSFAAVPSMLVHTYLRSVARGLLGVSTVLGVLFPTILIVLRIATTTLHVALHSFFF</sequence>
<reference evidence="8" key="1">
    <citation type="journal article" date="2020" name="Nucleic Acids Res.">
        <title>Gene fragmentation and RNA editing without borders: eccentric mitochondrial genomes of diplonemids.</title>
        <authorList>
            <person name="Kaur B."/>
            <person name="Zahonova K."/>
            <person name="Valach M."/>
            <person name="Faktorova D."/>
            <person name="Prokopchuk G."/>
            <person name="Burger G."/>
            <person name="Lukes J."/>
        </authorList>
    </citation>
    <scope>NUCLEOTIDE SEQUENCE</scope>
</reference>
<feature type="transmembrane region" description="Helical" evidence="5">
    <location>
        <begin position="373"/>
        <end position="392"/>
    </location>
</feature>
<feature type="transmembrane region" description="Helical" evidence="5">
    <location>
        <begin position="537"/>
        <end position="558"/>
    </location>
</feature>
<comment type="subcellular location">
    <subcellularLocation>
        <location evidence="1">Membrane</location>
        <topology evidence="1">Multi-pass membrane protein</topology>
    </subcellularLocation>
</comment>
<keyword evidence="2 5" id="KW-0812">Transmembrane</keyword>
<feature type="transmembrane region" description="Helical" evidence="5">
    <location>
        <begin position="103"/>
        <end position="122"/>
    </location>
</feature>
<organism evidence="8">
    <name type="scientific">Diplonema japonicum</name>
    <dbReference type="NCBI Taxonomy" id="2508216"/>
    <lineage>
        <taxon>Eukaryota</taxon>
        <taxon>Discoba</taxon>
        <taxon>Euglenozoa</taxon>
        <taxon>Diplonemea</taxon>
        <taxon>Diplonemidae</taxon>
        <taxon>Diplonema</taxon>
    </lineage>
</organism>
<keyword evidence="3 5" id="KW-1133">Transmembrane helix</keyword>
<keyword evidence="6" id="KW-0732">Signal</keyword>
<evidence type="ECO:0000256" key="4">
    <source>
        <dbReference type="ARBA" id="ARBA00023136"/>
    </source>
</evidence>
<feature type="domain" description="NADH:quinone oxidoreductase/Mrp antiporter transmembrane" evidence="7">
    <location>
        <begin position="120"/>
        <end position="383"/>
    </location>
</feature>
<protein>
    <submittedName>
        <fullName evidence="8">NADH dehydrogenase subunit 5</fullName>
    </submittedName>
</protein>
<evidence type="ECO:0000256" key="2">
    <source>
        <dbReference type="ARBA" id="ARBA00022692"/>
    </source>
</evidence>
<feature type="signal peptide" evidence="6">
    <location>
        <begin position="1"/>
        <end position="19"/>
    </location>
</feature>
<keyword evidence="4 5" id="KW-0472">Membrane</keyword>
<dbReference type="PANTHER" id="PTHR42829">
    <property type="entry name" value="NADH-UBIQUINONE OXIDOREDUCTASE CHAIN 5"/>
    <property type="match status" value="1"/>
</dbReference>
<dbReference type="InterPro" id="IPR003945">
    <property type="entry name" value="NU5C-like"/>
</dbReference>
<keyword evidence="8" id="KW-0496">Mitochondrion</keyword>
<geneLocation type="mitochondrion" evidence="8"/>
<evidence type="ECO:0000256" key="6">
    <source>
        <dbReference type="SAM" id="SignalP"/>
    </source>
</evidence>
<dbReference type="GO" id="GO:0003954">
    <property type="term" value="F:NADH dehydrogenase activity"/>
    <property type="evidence" value="ECO:0007669"/>
    <property type="project" value="TreeGrafter"/>
</dbReference>
<feature type="transmembrane region" description="Helical" evidence="5">
    <location>
        <begin position="277"/>
        <end position="298"/>
    </location>
</feature>
<feature type="transmembrane region" description="Helical" evidence="5">
    <location>
        <begin position="456"/>
        <end position="477"/>
    </location>
</feature>
<feature type="transmembrane region" description="Helical" evidence="5">
    <location>
        <begin position="155"/>
        <end position="175"/>
    </location>
</feature>
<dbReference type="AlphaFoldDB" id="A0A6G5ZV54"/>
<accession>A0A6G5ZV54</accession>
<evidence type="ECO:0000259" key="7">
    <source>
        <dbReference type="Pfam" id="PF00361"/>
    </source>
</evidence>
<feature type="chain" id="PRO_5026222445" evidence="6">
    <location>
        <begin position="20"/>
        <end position="571"/>
    </location>
</feature>
<feature type="transmembrane region" description="Helical" evidence="5">
    <location>
        <begin position="70"/>
        <end position="91"/>
    </location>
</feature>
<proteinExistence type="evidence at transcript level"/>
<evidence type="ECO:0000313" key="8">
    <source>
        <dbReference type="EMBL" id="QHQ98663.1"/>
    </source>
</evidence>
<dbReference type="GO" id="GO:0042773">
    <property type="term" value="P:ATP synthesis coupled electron transport"/>
    <property type="evidence" value="ECO:0007669"/>
    <property type="project" value="InterPro"/>
</dbReference>
<dbReference type="PRINTS" id="PR01434">
    <property type="entry name" value="NADHDHGNASE5"/>
</dbReference>
<feature type="transmembrane region" description="Helical" evidence="5">
    <location>
        <begin position="509"/>
        <end position="530"/>
    </location>
</feature>
<feature type="transmembrane region" description="Helical" evidence="5">
    <location>
        <begin position="426"/>
        <end position="444"/>
    </location>
</feature>
<dbReference type="PANTHER" id="PTHR42829:SF2">
    <property type="entry name" value="NADH-UBIQUINONE OXIDOREDUCTASE CHAIN 5"/>
    <property type="match status" value="1"/>
</dbReference>
<dbReference type="InterPro" id="IPR001750">
    <property type="entry name" value="ND/Mrp_TM"/>
</dbReference>
<dbReference type="GO" id="GO:0008137">
    <property type="term" value="F:NADH dehydrogenase (ubiquinone) activity"/>
    <property type="evidence" value="ECO:0007669"/>
    <property type="project" value="InterPro"/>
</dbReference>
<dbReference type="GO" id="GO:0015990">
    <property type="term" value="P:electron transport coupled proton transport"/>
    <property type="evidence" value="ECO:0007669"/>
    <property type="project" value="TreeGrafter"/>
</dbReference>
<feature type="transmembrane region" description="Helical" evidence="5">
    <location>
        <begin position="221"/>
        <end position="241"/>
    </location>
</feature>
<dbReference type="GO" id="GO:0016020">
    <property type="term" value="C:membrane"/>
    <property type="evidence" value="ECO:0007669"/>
    <property type="project" value="UniProtKB-SubCell"/>
</dbReference>
<evidence type="ECO:0000256" key="5">
    <source>
        <dbReference type="SAM" id="Phobius"/>
    </source>
</evidence>
<dbReference type="EMBL" id="MN109076">
    <property type="protein sequence ID" value="QHQ98663.1"/>
    <property type="molecule type" value="mRNA"/>
</dbReference>
<evidence type="ECO:0000256" key="1">
    <source>
        <dbReference type="ARBA" id="ARBA00004141"/>
    </source>
</evidence>
<evidence type="ECO:0000256" key="3">
    <source>
        <dbReference type="ARBA" id="ARBA00022989"/>
    </source>
</evidence>
<name>A0A6G5ZV54_9EUGL</name>
<feature type="transmembrane region" description="Helical" evidence="5">
    <location>
        <begin position="253"/>
        <end position="272"/>
    </location>
</feature>